<dbReference type="RefSeq" id="WP_117614085.1">
    <property type="nucleotide sequence ID" value="NZ_QSVQ01000020.1"/>
</dbReference>
<evidence type="ECO:0000313" key="1">
    <source>
        <dbReference type="EMBL" id="RGO47651.1"/>
    </source>
</evidence>
<dbReference type="NCBIfam" id="TIGR01537">
    <property type="entry name" value="portal_HK97"/>
    <property type="match status" value="1"/>
</dbReference>
<keyword evidence="2" id="KW-1185">Reference proteome</keyword>
<evidence type="ECO:0000313" key="2">
    <source>
        <dbReference type="Proteomes" id="UP000261055"/>
    </source>
</evidence>
<dbReference type="InterPro" id="IPR006944">
    <property type="entry name" value="Phage/GTA_portal"/>
</dbReference>
<reference evidence="1 2" key="1">
    <citation type="submission" date="2018-08" db="EMBL/GenBank/DDBJ databases">
        <title>A genome reference for cultivated species of the human gut microbiota.</title>
        <authorList>
            <person name="Zou Y."/>
            <person name="Xue W."/>
            <person name="Luo G."/>
        </authorList>
    </citation>
    <scope>NUCLEOTIDE SEQUENCE [LARGE SCALE GENOMIC DNA]</scope>
    <source>
        <strain evidence="1 2">OM02-12</strain>
    </source>
</reference>
<gene>
    <name evidence="1" type="ORF">DXB12_13875</name>
</gene>
<sequence length="394" mass="44305">MGKKKKKQTRAEPKTTLSWLCSNEAFETLCCQGYTKLSDNPEIISAVNKICNLVSSMTIHLMENTANGDKRVENELSRKMDINPNQYMTRKTFMSALMRGLLLEGDGNAVVYPETQQGYLKDLHIIPPGRFSFIPNGYGYQIYVDGKVYDPDELLHFVINPDATYPWKGCGYRAVLKDVANGLKQASTTKKGFMESKWKPSVIVKVDSMSDELSNKEGRKEILKSYVENTEAGEPWVIPADTFDVEVVKPLSLNDLAISDSVTLDKKTVASILDVPSFVVGIGNFDEKEWNNFISTRIRQLSNVFEQECTKKLLVNPNWYWKLNPRSLYAYDITTLSNVGANLYTRGIVTGNEVRDSIGYSPLEGLDELVILENYIPQGMIGDQKKLEGGEKGE</sequence>
<dbReference type="Proteomes" id="UP000261055">
    <property type="component" value="Unassembled WGS sequence"/>
</dbReference>
<name>A0A3E5GPS9_9FIRM</name>
<comment type="caution">
    <text evidence="1">The sequence shown here is derived from an EMBL/GenBank/DDBJ whole genome shotgun (WGS) entry which is preliminary data.</text>
</comment>
<protein>
    <submittedName>
        <fullName evidence="1">Phage portal protein</fullName>
    </submittedName>
</protein>
<organism evidence="1 2">
    <name type="scientific">Dorea formicigenerans</name>
    <dbReference type="NCBI Taxonomy" id="39486"/>
    <lineage>
        <taxon>Bacteria</taxon>
        <taxon>Bacillati</taxon>
        <taxon>Bacillota</taxon>
        <taxon>Clostridia</taxon>
        <taxon>Lachnospirales</taxon>
        <taxon>Lachnospiraceae</taxon>
        <taxon>Dorea</taxon>
    </lineage>
</organism>
<dbReference type="InterPro" id="IPR006427">
    <property type="entry name" value="Portal_HK97"/>
</dbReference>
<dbReference type="EMBL" id="QSVQ01000020">
    <property type="protein sequence ID" value="RGO47651.1"/>
    <property type="molecule type" value="Genomic_DNA"/>
</dbReference>
<proteinExistence type="predicted"/>
<dbReference type="AlphaFoldDB" id="A0A3E5GPS9"/>
<dbReference type="Pfam" id="PF04860">
    <property type="entry name" value="Phage_portal"/>
    <property type="match status" value="1"/>
</dbReference>
<accession>A0A3E5GPS9</accession>